<dbReference type="AlphaFoldDB" id="A0A382LL90"/>
<protein>
    <recommendedName>
        <fullName evidence="1">R3H domain-containing protein</fullName>
    </recommendedName>
</protein>
<feature type="domain" description="R3H" evidence="1">
    <location>
        <begin position="12"/>
        <end position="74"/>
    </location>
</feature>
<dbReference type="Gene3D" id="3.30.1370.50">
    <property type="entry name" value="R3H-like domain"/>
    <property type="match status" value="1"/>
</dbReference>
<dbReference type="SUPFAM" id="SSF82708">
    <property type="entry name" value="R3H domain"/>
    <property type="match status" value="1"/>
</dbReference>
<dbReference type="EMBL" id="UINC01087746">
    <property type="protein sequence ID" value="SVC37370.1"/>
    <property type="molecule type" value="Genomic_DNA"/>
</dbReference>
<dbReference type="InterPro" id="IPR001374">
    <property type="entry name" value="R3H_dom"/>
</dbReference>
<dbReference type="InterPro" id="IPR036867">
    <property type="entry name" value="R3H_dom_sf"/>
</dbReference>
<sequence>MIDDMELNSDDELFLKELETVFISFIESSKEQLDLEPMNSYKRRLAHKLSGQFQLESESIGEDKNRAVLLKKTPQTKIPGNRKFKAPRIDTGNETYYAKPGVQIVLRSDGSFGVPWKEKDGHSIDKRVVHDGVFRIRSNQIVCQEDSNW</sequence>
<evidence type="ECO:0000313" key="2">
    <source>
        <dbReference type="EMBL" id="SVC37370.1"/>
    </source>
</evidence>
<reference evidence="2" key="1">
    <citation type="submission" date="2018-05" db="EMBL/GenBank/DDBJ databases">
        <authorList>
            <person name="Lanie J.A."/>
            <person name="Ng W.-L."/>
            <person name="Kazmierczak K.M."/>
            <person name="Andrzejewski T.M."/>
            <person name="Davidsen T.M."/>
            <person name="Wayne K.J."/>
            <person name="Tettelin H."/>
            <person name="Glass J.I."/>
            <person name="Rusch D."/>
            <person name="Podicherti R."/>
            <person name="Tsui H.-C.T."/>
            <person name="Winkler M.E."/>
        </authorList>
    </citation>
    <scope>NUCLEOTIDE SEQUENCE</scope>
</reference>
<proteinExistence type="predicted"/>
<dbReference type="PROSITE" id="PS51061">
    <property type="entry name" value="R3H"/>
    <property type="match status" value="1"/>
</dbReference>
<dbReference type="CDD" id="cd02325">
    <property type="entry name" value="R3H"/>
    <property type="match status" value="1"/>
</dbReference>
<gene>
    <name evidence="2" type="ORF">METZ01_LOCUS290224</name>
</gene>
<accession>A0A382LL90</accession>
<organism evidence="2">
    <name type="scientific">marine metagenome</name>
    <dbReference type="NCBI Taxonomy" id="408172"/>
    <lineage>
        <taxon>unclassified sequences</taxon>
        <taxon>metagenomes</taxon>
        <taxon>ecological metagenomes</taxon>
    </lineage>
</organism>
<dbReference type="Pfam" id="PF01424">
    <property type="entry name" value="R3H"/>
    <property type="match status" value="1"/>
</dbReference>
<name>A0A382LL90_9ZZZZ</name>
<evidence type="ECO:0000259" key="1">
    <source>
        <dbReference type="PROSITE" id="PS51061"/>
    </source>
</evidence>
<dbReference type="SMART" id="SM00393">
    <property type="entry name" value="R3H"/>
    <property type="match status" value="1"/>
</dbReference>
<dbReference type="GO" id="GO:0003676">
    <property type="term" value="F:nucleic acid binding"/>
    <property type="evidence" value="ECO:0007669"/>
    <property type="project" value="InterPro"/>
</dbReference>